<feature type="repeat" description="LDL-receptor class B" evidence="10">
    <location>
        <begin position="777"/>
        <end position="819"/>
    </location>
</feature>
<evidence type="ECO:0000313" key="17">
    <source>
        <dbReference type="Ensembl" id="ENSMAMP00000043929.1"/>
    </source>
</evidence>
<evidence type="ECO:0000256" key="11">
    <source>
        <dbReference type="PROSITE-ProRule" id="PRU00500"/>
    </source>
</evidence>
<dbReference type="SUPFAM" id="SSF63825">
    <property type="entry name" value="YWTD domain"/>
    <property type="match status" value="1"/>
</dbReference>
<dbReference type="InterPro" id="IPR000716">
    <property type="entry name" value="Thyroglobulin_1"/>
</dbReference>
<dbReference type="Pfam" id="PF00086">
    <property type="entry name" value="Thyroglobulin_1"/>
    <property type="match status" value="1"/>
</dbReference>
<dbReference type="InterPro" id="IPR011042">
    <property type="entry name" value="6-blade_b-propeller_TolB-like"/>
</dbReference>
<reference evidence="17" key="1">
    <citation type="submission" date="2025-08" db="UniProtKB">
        <authorList>
            <consortium name="Ensembl"/>
        </authorList>
    </citation>
    <scope>IDENTIFICATION</scope>
</reference>
<dbReference type="PROSITE" id="PS51120">
    <property type="entry name" value="LDLRB"/>
    <property type="match status" value="3"/>
</dbReference>
<evidence type="ECO:0000256" key="4">
    <source>
        <dbReference type="ARBA" id="ARBA00022536"/>
    </source>
</evidence>
<dbReference type="Proteomes" id="UP000261640">
    <property type="component" value="Unplaced"/>
</dbReference>
<dbReference type="GO" id="GO:0017147">
    <property type="term" value="F:Wnt-protein binding"/>
    <property type="evidence" value="ECO:0007669"/>
    <property type="project" value="TreeGrafter"/>
</dbReference>
<accession>A0A7N8X1R9</accession>
<evidence type="ECO:0000256" key="6">
    <source>
        <dbReference type="ARBA" id="ARBA00022837"/>
    </source>
</evidence>
<keyword evidence="6" id="KW-0106">Calcium</keyword>
<dbReference type="SUPFAM" id="SSF57610">
    <property type="entry name" value="Thyroglobulin type-1 domain"/>
    <property type="match status" value="1"/>
</dbReference>
<protein>
    <submittedName>
        <fullName evidence="17">Nidogen 1a</fullName>
    </submittedName>
</protein>
<evidence type="ECO:0000256" key="10">
    <source>
        <dbReference type="PROSITE-ProRule" id="PRU00461"/>
    </source>
</evidence>
<evidence type="ECO:0000313" key="18">
    <source>
        <dbReference type="Proteomes" id="UP000261640"/>
    </source>
</evidence>
<evidence type="ECO:0000259" key="13">
    <source>
        <dbReference type="PROSITE" id="PS50026"/>
    </source>
</evidence>
<dbReference type="Ensembl" id="ENSMAMT00000047016.1">
    <property type="protein sequence ID" value="ENSMAMP00000043929.1"/>
    <property type="gene ID" value="ENSMAMG00000016978.2"/>
</dbReference>
<evidence type="ECO:0000256" key="12">
    <source>
        <dbReference type="SAM" id="MobiDB-lite"/>
    </source>
</evidence>
<feature type="repeat" description="LDL-receptor class B" evidence="10">
    <location>
        <begin position="863"/>
        <end position="907"/>
    </location>
</feature>
<dbReference type="InterPro" id="IPR006605">
    <property type="entry name" value="G2_nidogen/fibulin_G2F"/>
</dbReference>
<sequence>RVDPCLSPRESWDRLQLIPGTLLSLSFQINTNGFVATTEPLSESTYHGNMPPNFGMIAVLQGDLDTSDGVGKVFFRQDSSPDVLRRAADHINRAFPEDDEVDPTHAVVITWADIATHQPQSRGDGIDKKRNTFQLVIASLKTASYAILLYTRDGIQFSSTPIGDGSFTMHAGFSKGLVRGFLFSSMGPYYHITTNEEASVRDLAEKTNSGLRGVWVYEIGTFPYFTNVAPGEVTDLPTEATLQEALHDQEEATNARRPVYTNGQEVVYPPYVPGEGQINVHPVHLKNASLIIAGGLFHPIASLDIFLLCFSLFSVFSYNLGTCANNRIKCSQFADCRDYFSGYCCHCRPGYYGNGIQCVAEGKPQRMNGKVHGKIYVGNSPSPVEFTGNDLHSYVVVNDGRSYVAISDIPYILGPSLQPLSALGGVIGWAFALEQPGFKNGFSTIGGEFTRQAEVTFLPGNEKLTIRQEFKGIDEHDHLVVSTTLNGQVPELLPGSTVQINPYTELYQYSNNLITSSSTRDYVVSLPDDSTDTRSYQWRQSITFQSCQHDEPSRDVKPTQMLSVDQVFVMFDPENELIRFAMSNKIGDVNGEEDNPCFTGRHGCDTNAACHAGQGNQFTCQCAAGFNGDGRTCYEQAKTQCEIHRDSLLGVTEYGPRGPRPPVGQYIPTCDENGAYEPIQCHGSTGHCWCVDKNGQEIPGTRSGPGSRPMCEQPPVGPVTRPDVHPLPPGTHLLFSQSGRIEHIPLEGYDMNKDSAKAVLHLPEKVIIGVAYDCVDKMVYWTEITSPSISKAKIHGGEPVAVIRSDLQSPEGIAIDHLGRNMFWTDSGKDHIEVASLDGSKRRVIVDSDLVNPRAIIADPPNGNLYWSDWNREAPKIETSYMDGSNRRVLVKDDLGLPNALTYDSQSSLLCWADAGTHTIECMHPGRGDRRKIMDGIQYPFGVTSFGKNIYYTDWRRDAVVAVDRHAGRESDEFQPQKRTKLYGIVTAYAQCPSGQNYCSVNNGGCTHLCLATPGGRSCKCPNNAVGVGCVEIDSGY</sequence>
<dbReference type="FunFam" id="2.120.10.30:FF:000030">
    <property type="entry name" value="Nidogen 1"/>
    <property type="match status" value="1"/>
</dbReference>
<dbReference type="GO" id="GO:0007160">
    <property type="term" value="P:cell-matrix adhesion"/>
    <property type="evidence" value="ECO:0007669"/>
    <property type="project" value="InterPro"/>
</dbReference>
<feature type="domain" description="Thyroglobulin type-1" evidence="15">
    <location>
        <begin position="638"/>
        <end position="711"/>
    </location>
</feature>
<comment type="subcellular location">
    <subcellularLocation>
        <location evidence="1">Secreted</location>
        <location evidence="1">Extracellular space</location>
        <location evidence="1">Extracellular matrix</location>
    </subcellularLocation>
</comment>
<dbReference type="GO" id="GO:0042813">
    <property type="term" value="F:Wnt receptor activity"/>
    <property type="evidence" value="ECO:0007669"/>
    <property type="project" value="TreeGrafter"/>
</dbReference>
<evidence type="ECO:0000259" key="16">
    <source>
        <dbReference type="PROSITE" id="PS51220"/>
    </source>
</evidence>
<organism evidence="17 18">
    <name type="scientific">Mastacembelus armatus</name>
    <name type="common">zig-zag eel</name>
    <dbReference type="NCBI Taxonomy" id="205130"/>
    <lineage>
        <taxon>Eukaryota</taxon>
        <taxon>Metazoa</taxon>
        <taxon>Chordata</taxon>
        <taxon>Craniata</taxon>
        <taxon>Vertebrata</taxon>
        <taxon>Euteleostomi</taxon>
        <taxon>Actinopterygii</taxon>
        <taxon>Neopterygii</taxon>
        <taxon>Teleostei</taxon>
        <taxon>Neoteleostei</taxon>
        <taxon>Acanthomorphata</taxon>
        <taxon>Anabantaria</taxon>
        <taxon>Synbranchiformes</taxon>
        <taxon>Mastacembelidae</taxon>
        <taxon>Mastacembelus</taxon>
    </lineage>
</organism>
<keyword evidence="4 9" id="KW-0245">EGF-like domain</keyword>
<dbReference type="SMART" id="SM00135">
    <property type="entry name" value="LY"/>
    <property type="match status" value="5"/>
</dbReference>
<dbReference type="PROSITE" id="PS00484">
    <property type="entry name" value="THYROGLOBULIN_1_1"/>
    <property type="match status" value="1"/>
</dbReference>
<dbReference type="CDD" id="cd00255">
    <property type="entry name" value="nidG2"/>
    <property type="match status" value="1"/>
</dbReference>
<keyword evidence="2" id="KW-0964">Secreted</keyword>
<dbReference type="PROSITE" id="PS50993">
    <property type="entry name" value="NIDOGEN_G2"/>
    <property type="match status" value="1"/>
</dbReference>
<evidence type="ECO:0000256" key="1">
    <source>
        <dbReference type="ARBA" id="ARBA00004498"/>
    </source>
</evidence>
<feature type="domain" description="Nidogen G2 beta-barrel" evidence="14">
    <location>
        <begin position="363"/>
        <end position="596"/>
    </location>
</feature>
<dbReference type="Gene3D" id="2.40.155.10">
    <property type="entry name" value="Green fluorescent protein"/>
    <property type="match status" value="1"/>
</dbReference>
<dbReference type="SMART" id="SM00211">
    <property type="entry name" value="TY"/>
    <property type="match status" value="1"/>
</dbReference>
<dbReference type="PROSITE" id="PS50026">
    <property type="entry name" value="EGF_3"/>
    <property type="match status" value="1"/>
</dbReference>
<feature type="domain" description="NIDO" evidence="16">
    <location>
        <begin position="59"/>
        <end position="222"/>
    </location>
</feature>
<dbReference type="InterPro" id="IPR036857">
    <property type="entry name" value="Thyroglobulin_1_sf"/>
</dbReference>
<dbReference type="SMART" id="SM00682">
    <property type="entry name" value="G2F"/>
    <property type="match status" value="1"/>
</dbReference>
<dbReference type="InterPro" id="IPR050778">
    <property type="entry name" value="Cueball_EGF_LRP_Nidogen"/>
</dbReference>
<evidence type="ECO:0000259" key="14">
    <source>
        <dbReference type="PROSITE" id="PS50993"/>
    </source>
</evidence>
<dbReference type="PANTHER" id="PTHR46513:SF6">
    <property type="entry name" value="NIDOGEN-1"/>
    <property type="match status" value="1"/>
</dbReference>
<evidence type="ECO:0000256" key="2">
    <source>
        <dbReference type="ARBA" id="ARBA00022525"/>
    </source>
</evidence>
<feature type="domain" description="EGF-like" evidence="13">
    <location>
        <begin position="593"/>
        <end position="634"/>
    </location>
</feature>
<dbReference type="CDD" id="cd00053">
    <property type="entry name" value="EGF"/>
    <property type="match status" value="1"/>
</dbReference>
<dbReference type="Pfam" id="PF06119">
    <property type="entry name" value="NIDO"/>
    <property type="match status" value="1"/>
</dbReference>
<dbReference type="GO" id="GO:0005886">
    <property type="term" value="C:plasma membrane"/>
    <property type="evidence" value="ECO:0007669"/>
    <property type="project" value="TreeGrafter"/>
</dbReference>
<dbReference type="SUPFAM" id="SSF57184">
    <property type="entry name" value="Growth factor receptor domain"/>
    <property type="match status" value="1"/>
</dbReference>
<dbReference type="InterPro" id="IPR024731">
    <property type="entry name" value="NELL2-like_EGF"/>
</dbReference>
<evidence type="ECO:0000256" key="7">
    <source>
        <dbReference type="ARBA" id="ARBA00023157"/>
    </source>
</evidence>
<dbReference type="Pfam" id="PF12947">
    <property type="entry name" value="EGF_3"/>
    <property type="match status" value="1"/>
</dbReference>
<keyword evidence="5" id="KW-0732">Signal</keyword>
<evidence type="ECO:0000256" key="5">
    <source>
        <dbReference type="ARBA" id="ARBA00022729"/>
    </source>
</evidence>
<keyword evidence="18" id="KW-1185">Reference proteome</keyword>
<dbReference type="SMART" id="SM00539">
    <property type="entry name" value="NIDO"/>
    <property type="match status" value="1"/>
</dbReference>
<dbReference type="InterPro" id="IPR000742">
    <property type="entry name" value="EGF"/>
</dbReference>
<dbReference type="Pfam" id="PF07474">
    <property type="entry name" value="G2F"/>
    <property type="match status" value="1"/>
</dbReference>
<evidence type="ECO:0000256" key="3">
    <source>
        <dbReference type="ARBA" id="ARBA00022530"/>
    </source>
</evidence>
<dbReference type="PROSITE" id="PS51162">
    <property type="entry name" value="THYROGLOBULIN_1_2"/>
    <property type="match status" value="1"/>
</dbReference>
<dbReference type="InterPro" id="IPR003886">
    <property type="entry name" value="NIDO_dom"/>
</dbReference>
<dbReference type="InterPro" id="IPR009030">
    <property type="entry name" value="Growth_fac_rcpt_cys_sf"/>
</dbReference>
<dbReference type="PROSITE" id="PS01186">
    <property type="entry name" value="EGF_2"/>
    <property type="match status" value="2"/>
</dbReference>
<evidence type="ECO:0000256" key="8">
    <source>
        <dbReference type="ARBA" id="ARBA00023180"/>
    </source>
</evidence>
<dbReference type="SMART" id="SM00181">
    <property type="entry name" value="EGF"/>
    <property type="match status" value="3"/>
</dbReference>
<dbReference type="GO" id="GO:0060070">
    <property type="term" value="P:canonical Wnt signaling pathway"/>
    <property type="evidence" value="ECO:0007669"/>
    <property type="project" value="TreeGrafter"/>
</dbReference>
<feature type="region of interest" description="Disordered" evidence="12">
    <location>
        <begin position="701"/>
        <end position="728"/>
    </location>
</feature>
<dbReference type="GeneTree" id="ENSGT00940000156318"/>
<keyword evidence="3" id="KW-0272">Extracellular matrix</keyword>
<dbReference type="Gene3D" id="2.120.10.30">
    <property type="entry name" value="TolB, C-terminal domain"/>
    <property type="match status" value="1"/>
</dbReference>
<dbReference type="Pfam" id="PF00058">
    <property type="entry name" value="Ldl_recept_b"/>
    <property type="match status" value="3"/>
</dbReference>
<dbReference type="FunFam" id="2.10.25.10:FF:000297">
    <property type="entry name" value="Nidogen 1"/>
    <property type="match status" value="1"/>
</dbReference>
<keyword evidence="7 11" id="KW-1015">Disulfide bond</keyword>
<dbReference type="SUPFAM" id="SSF54511">
    <property type="entry name" value="GFP-like"/>
    <property type="match status" value="1"/>
</dbReference>
<dbReference type="InterPro" id="IPR000033">
    <property type="entry name" value="LDLR_classB_rpt"/>
</dbReference>
<name>A0A7N8X1R9_9TELE</name>
<dbReference type="PROSITE" id="PS51220">
    <property type="entry name" value="NIDO"/>
    <property type="match status" value="1"/>
</dbReference>
<dbReference type="PANTHER" id="PTHR46513">
    <property type="entry name" value="VITELLOGENIN RECEPTOR-LIKE PROTEIN-RELATED-RELATED"/>
    <property type="match status" value="1"/>
</dbReference>
<feature type="repeat" description="LDL-receptor class B" evidence="10">
    <location>
        <begin position="820"/>
        <end position="862"/>
    </location>
</feature>
<dbReference type="CDD" id="cd00191">
    <property type="entry name" value="TY"/>
    <property type="match status" value="1"/>
</dbReference>
<dbReference type="Gene3D" id="4.10.800.10">
    <property type="entry name" value="Thyroglobulin type-1"/>
    <property type="match status" value="1"/>
</dbReference>
<reference evidence="17" key="2">
    <citation type="submission" date="2025-09" db="UniProtKB">
        <authorList>
            <consortium name="Ensembl"/>
        </authorList>
    </citation>
    <scope>IDENTIFICATION</scope>
</reference>
<dbReference type="Pfam" id="PF14670">
    <property type="entry name" value="FXa_inhibition"/>
    <property type="match status" value="1"/>
</dbReference>
<evidence type="ECO:0000256" key="9">
    <source>
        <dbReference type="PROSITE-ProRule" id="PRU00076"/>
    </source>
</evidence>
<keyword evidence="8" id="KW-0325">Glycoprotein</keyword>
<dbReference type="AlphaFoldDB" id="A0A7N8X1R9"/>
<comment type="caution">
    <text evidence="9">Lacks conserved residue(s) required for the propagation of feature annotation.</text>
</comment>
<evidence type="ECO:0000259" key="15">
    <source>
        <dbReference type="PROSITE" id="PS51162"/>
    </source>
</evidence>
<proteinExistence type="predicted"/>
<dbReference type="InterPro" id="IPR009017">
    <property type="entry name" value="GFP"/>
</dbReference>
<dbReference type="Gene3D" id="2.10.25.10">
    <property type="entry name" value="Laminin"/>
    <property type="match status" value="2"/>
</dbReference>
<feature type="disulfide bond" evidence="11">
    <location>
        <begin position="681"/>
        <end position="688"/>
    </location>
</feature>